<evidence type="ECO:0000313" key="1">
    <source>
        <dbReference type="Ensembl" id="ENSOARP00020049834.1"/>
    </source>
</evidence>
<reference evidence="1" key="3">
    <citation type="submission" date="2025-09" db="UniProtKB">
        <authorList>
            <consortium name="Ensembl"/>
        </authorList>
    </citation>
    <scope>IDENTIFICATION</scope>
</reference>
<proteinExistence type="predicted"/>
<reference evidence="1" key="2">
    <citation type="submission" date="2025-08" db="UniProtKB">
        <authorList>
            <consortium name="Ensembl"/>
        </authorList>
    </citation>
    <scope>IDENTIFICATION</scope>
</reference>
<sequence>MAAPLSVEVEFGGGAELLFDGVKKHQVTLPGQEEPWDIRSLLVWIKKNLLKERPELFIQGDSVPGAVLVLATEARKMTRGRRQARTAAGWRVQVRGTSPAPRTPSRVWLCEVPSGPARGRPGAGRRRGREPGNPGKGRGGVARSARSSGPRVGRMARQYGFRGVEGIREAGFRGLHAPEGSRSRVF</sequence>
<organism evidence="1">
    <name type="scientific">Ovis aries</name>
    <name type="common">Sheep</name>
    <dbReference type="NCBI Taxonomy" id="9940"/>
    <lineage>
        <taxon>Eukaryota</taxon>
        <taxon>Metazoa</taxon>
        <taxon>Chordata</taxon>
        <taxon>Craniata</taxon>
        <taxon>Vertebrata</taxon>
        <taxon>Euteleostomi</taxon>
        <taxon>Mammalia</taxon>
        <taxon>Eutheria</taxon>
        <taxon>Laurasiatheria</taxon>
        <taxon>Artiodactyla</taxon>
        <taxon>Ruminantia</taxon>
        <taxon>Pecora</taxon>
        <taxon>Bovidae</taxon>
        <taxon>Caprinae</taxon>
        <taxon>Ovis</taxon>
    </lineage>
</organism>
<dbReference type="Ensembl" id="ENSOART00020075960.1">
    <property type="protein sequence ID" value="ENSOARP00020049834.1"/>
    <property type="gene ID" value="ENSOARG00020008585.2"/>
</dbReference>
<gene>
    <name evidence="1" type="primary">URM1</name>
</gene>
<accession>A0AC11DXU8</accession>
<reference evidence="1" key="1">
    <citation type="submission" date="2020-11" db="EMBL/GenBank/DDBJ databases">
        <authorList>
            <person name="Davenport K.M."/>
            <person name="Bickhart D.M."/>
            <person name="Smith T.P.L."/>
            <person name="Murdoch B.M."/>
            <person name="Rosen B.D."/>
        </authorList>
    </citation>
    <scope>NUCLEOTIDE SEQUENCE [LARGE SCALE GENOMIC DNA]</scope>
    <source>
        <strain evidence="1">OAR_USU_Benz2616</strain>
    </source>
</reference>
<name>A0AC11DXU8_SHEEP</name>
<protein>
    <submittedName>
        <fullName evidence="1">Uncharacterized protein</fullName>
    </submittedName>
</protein>